<feature type="transmembrane region" description="Helical" evidence="1">
    <location>
        <begin position="113"/>
        <end position="136"/>
    </location>
</feature>
<feature type="transmembrane region" description="Helical" evidence="1">
    <location>
        <begin position="219"/>
        <end position="247"/>
    </location>
</feature>
<reference evidence="2" key="1">
    <citation type="submission" date="2021-02" db="EMBL/GenBank/DDBJ databases">
        <title>Genome sequence of Rhodospirillales sp. strain TMPK1 isolated from soil.</title>
        <authorList>
            <person name="Nakai R."/>
            <person name="Kusada H."/>
            <person name="Tamaki H."/>
        </authorList>
    </citation>
    <scope>NUCLEOTIDE SEQUENCE</scope>
    <source>
        <strain evidence="2">TMPK1</strain>
    </source>
</reference>
<protein>
    <submittedName>
        <fullName evidence="2">Membrane protein</fullName>
    </submittedName>
</protein>
<keyword evidence="3" id="KW-1185">Reference proteome</keyword>
<feature type="transmembrane region" description="Helical" evidence="1">
    <location>
        <begin position="253"/>
        <end position="278"/>
    </location>
</feature>
<keyword evidence="1" id="KW-0812">Transmembrane</keyword>
<dbReference type="Proteomes" id="UP000681075">
    <property type="component" value="Unassembled WGS sequence"/>
</dbReference>
<feature type="transmembrane region" description="Helical" evidence="1">
    <location>
        <begin position="43"/>
        <end position="62"/>
    </location>
</feature>
<organism evidence="2 3">
    <name type="scientific">Roseiterribacter gracilis</name>
    <dbReference type="NCBI Taxonomy" id="2812848"/>
    <lineage>
        <taxon>Bacteria</taxon>
        <taxon>Pseudomonadati</taxon>
        <taxon>Pseudomonadota</taxon>
        <taxon>Alphaproteobacteria</taxon>
        <taxon>Rhodospirillales</taxon>
        <taxon>Roseiterribacteraceae</taxon>
        <taxon>Roseiterribacter</taxon>
    </lineage>
</organism>
<evidence type="ECO:0000313" key="3">
    <source>
        <dbReference type="Proteomes" id="UP000681075"/>
    </source>
</evidence>
<gene>
    <name evidence="2" type="ORF">TMPK1_12350</name>
</gene>
<proteinExistence type="predicted"/>
<sequence length="312" mass="32739">MTIITILGVTVACLLIARLVRQWGFAGIVRAVAAIPAERMAQGVGFVVLAYLCMAASDLVGLQCLGRRMPVRRVALAAFCSVAIGHNVGLGGLSAGAIRFRFYGAWGLSVIEAGFLVLFAGLTFLLGLVSVAGFAALTELAPMRGHDLALAGLALPAAYLALSIFGKRSVTIWRKTIFVPPLHLALLQIAIGIASVVAIVGALQSLLPRGVAWGSIATAYVAADLTATLSTVPGGWGVLESIVVWLLPGVDPIGALVAFRVVYYVLPLALASVLLTSFEVAQRRPRARRVNFQLSPVQAPVPEPRTALPDSR</sequence>
<dbReference type="EMBL" id="BOPV01000001">
    <property type="protein sequence ID" value="GIL38998.1"/>
    <property type="molecule type" value="Genomic_DNA"/>
</dbReference>
<comment type="caution">
    <text evidence="2">The sequence shown here is derived from an EMBL/GenBank/DDBJ whole genome shotgun (WGS) entry which is preliminary data.</text>
</comment>
<keyword evidence="1" id="KW-0472">Membrane</keyword>
<accession>A0A8S8X6Q5</accession>
<evidence type="ECO:0000313" key="2">
    <source>
        <dbReference type="EMBL" id="GIL38998.1"/>
    </source>
</evidence>
<feature type="transmembrane region" description="Helical" evidence="1">
    <location>
        <begin position="185"/>
        <end position="207"/>
    </location>
</feature>
<dbReference type="RefSeq" id="WP_420242099.1">
    <property type="nucleotide sequence ID" value="NZ_BOPV01000001.1"/>
</dbReference>
<feature type="transmembrane region" description="Helical" evidence="1">
    <location>
        <begin position="74"/>
        <end position="93"/>
    </location>
</feature>
<keyword evidence="1" id="KW-1133">Transmembrane helix</keyword>
<feature type="transmembrane region" description="Helical" evidence="1">
    <location>
        <begin position="148"/>
        <end position="165"/>
    </location>
</feature>
<dbReference type="AlphaFoldDB" id="A0A8S8X6Q5"/>
<name>A0A8S8X6Q5_9PROT</name>
<evidence type="ECO:0000256" key="1">
    <source>
        <dbReference type="SAM" id="Phobius"/>
    </source>
</evidence>